<dbReference type="GO" id="GO:0008270">
    <property type="term" value="F:zinc ion binding"/>
    <property type="evidence" value="ECO:0007669"/>
    <property type="project" value="UniProtKB-KW"/>
</dbReference>
<evidence type="ECO:0000256" key="1">
    <source>
        <dbReference type="ARBA" id="ARBA00022723"/>
    </source>
</evidence>
<evidence type="ECO:0000256" key="4">
    <source>
        <dbReference type="ARBA" id="ARBA00023125"/>
    </source>
</evidence>
<dbReference type="KEGG" id="fas:105270254"/>
<evidence type="ECO:0000256" key="3">
    <source>
        <dbReference type="ARBA" id="ARBA00022833"/>
    </source>
</evidence>
<reference evidence="8" key="1">
    <citation type="submission" date="2025-08" db="UniProtKB">
        <authorList>
            <consortium name="RefSeq"/>
        </authorList>
    </citation>
    <scope>IDENTIFICATION</scope>
    <source>
        <strain evidence="8">USDA-PBARC FA_bdor</strain>
        <tissue evidence="8">Whole organism</tissue>
    </source>
</reference>
<organism evidence="7 8">
    <name type="scientific">Fopius arisanus</name>
    <dbReference type="NCBI Taxonomy" id="64838"/>
    <lineage>
        <taxon>Eukaryota</taxon>
        <taxon>Metazoa</taxon>
        <taxon>Ecdysozoa</taxon>
        <taxon>Arthropoda</taxon>
        <taxon>Hexapoda</taxon>
        <taxon>Insecta</taxon>
        <taxon>Pterygota</taxon>
        <taxon>Neoptera</taxon>
        <taxon>Endopterygota</taxon>
        <taxon>Hymenoptera</taxon>
        <taxon>Apocrita</taxon>
        <taxon>Ichneumonoidea</taxon>
        <taxon>Braconidae</taxon>
        <taxon>Opiinae</taxon>
        <taxon>Fopius</taxon>
    </lineage>
</organism>
<feature type="domain" description="THAP-type" evidence="6">
    <location>
        <begin position="1"/>
        <end position="101"/>
    </location>
</feature>
<keyword evidence="4 5" id="KW-0238">DNA-binding</keyword>
<keyword evidence="7" id="KW-1185">Reference proteome</keyword>
<keyword evidence="3" id="KW-0862">Zinc</keyword>
<evidence type="ECO:0000259" key="6">
    <source>
        <dbReference type="PROSITE" id="PS50950"/>
    </source>
</evidence>
<keyword evidence="1" id="KW-0479">Metal-binding</keyword>
<evidence type="ECO:0000313" key="8">
    <source>
        <dbReference type="RefSeq" id="XP_011309381.1"/>
    </source>
</evidence>
<dbReference type="Proteomes" id="UP000694866">
    <property type="component" value="Unplaced"/>
</dbReference>
<dbReference type="AlphaFoldDB" id="A0A9R1TI26"/>
<dbReference type="SMART" id="SM00980">
    <property type="entry name" value="THAP"/>
    <property type="match status" value="1"/>
</dbReference>
<accession>A0A9R1TI26</accession>
<evidence type="ECO:0000256" key="2">
    <source>
        <dbReference type="ARBA" id="ARBA00022771"/>
    </source>
</evidence>
<dbReference type="InterPro" id="IPR006612">
    <property type="entry name" value="THAP_Znf"/>
</dbReference>
<dbReference type="OrthoDB" id="7695219at2759"/>
<proteinExistence type="predicted"/>
<dbReference type="PROSITE" id="PS50950">
    <property type="entry name" value="ZF_THAP"/>
    <property type="match status" value="1"/>
</dbReference>
<evidence type="ECO:0000256" key="5">
    <source>
        <dbReference type="PROSITE-ProRule" id="PRU00309"/>
    </source>
</evidence>
<sequence>MRRVCAFPGCKSGTANDKRHNKSGGVRNKSLFKFPHQNFLLRKKWEEVIGRVAKNTEVLWELHSSREDILDKYETILSNGTKHIMQRGTVTLKSTAVPLVSNQDIPSVEHTTNVPLHDLSRNNSSPSPPTNIFDIFPYSMPPTTLGMMDTMGST</sequence>
<dbReference type="GeneID" id="105270254"/>
<evidence type="ECO:0000313" key="7">
    <source>
        <dbReference type="Proteomes" id="UP000694866"/>
    </source>
</evidence>
<keyword evidence="2 5" id="KW-0863">Zinc-finger</keyword>
<name>A0A9R1TI26_9HYME</name>
<dbReference type="RefSeq" id="XP_011309381.1">
    <property type="nucleotide sequence ID" value="XM_011311079.1"/>
</dbReference>
<gene>
    <name evidence="8" type="primary">LOC105270254</name>
</gene>
<protein>
    <recommendedName>
        <fullName evidence="6">THAP-type domain-containing protein</fullName>
    </recommendedName>
</protein>
<dbReference type="Pfam" id="PF05485">
    <property type="entry name" value="THAP"/>
    <property type="match status" value="1"/>
</dbReference>
<dbReference type="GO" id="GO:0003677">
    <property type="term" value="F:DNA binding"/>
    <property type="evidence" value="ECO:0007669"/>
    <property type="project" value="UniProtKB-UniRule"/>
</dbReference>